<protein>
    <submittedName>
        <fullName evidence="2">Uncharacterized protein</fullName>
    </submittedName>
</protein>
<gene>
    <name evidence="2" type="ORF">PCOR1329_LOCUS77120</name>
</gene>
<keyword evidence="3" id="KW-1185">Reference proteome</keyword>
<feature type="compositionally biased region" description="Basic and acidic residues" evidence="1">
    <location>
        <begin position="213"/>
        <end position="241"/>
    </location>
</feature>
<accession>A0ABN9XJ52</accession>
<feature type="region of interest" description="Disordered" evidence="1">
    <location>
        <begin position="208"/>
        <end position="241"/>
    </location>
</feature>
<feature type="region of interest" description="Disordered" evidence="1">
    <location>
        <begin position="1"/>
        <end position="26"/>
    </location>
</feature>
<evidence type="ECO:0000313" key="3">
    <source>
        <dbReference type="Proteomes" id="UP001189429"/>
    </source>
</evidence>
<dbReference type="Proteomes" id="UP001189429">
    <property type="component" value="Unassembled WGS sequence"/>
</dbReference>
<feature type="non-terminal residue" evidence="2">
    <location>
        <position position="285"/>
    </location>
</feature>
<evidence type="ECO:0000313" key="2">
    <source>
        <dbReference type="EMBL" id="CAK0899663.1"/>
    </source>
</evidence>
<reference evidence="2" key="1">
    <citation type="submission" date="2023-10" db="EMBL/GenBank/DDBJ databases">
        <authorList>
            <person name="Chen Y."/>
            <person name="Shah S."/>
            <person name="Dougan E. K."/>
            <person name="Thang M."/>
            <person name="Chan C."/>
        </authorList>
    </citation>
    <scope>NUCLEOTIDE SEQUENCE [LARGE SCALE GENOMIC DNA]</scope>
</reference>
<comment type="caution">
    <text evidence="2">The sequence shown here is derived from an EMBL/GenBank/DDBJ whole genome shotgun (WGS) entry which is preliminary data.</text>
</comment>
<dbReference type="EMBL" id="CAUYUJ010020642">
    <property type="protein sequence ID" value="CAK0899663.1"/>
    <property type="molecule type" value="Genomic_DNA"/>
</dbReference>
<sequence length="285" mass="31346">MVAAARSAWPPPGLGSETPSHVKPLCPEGGRWHTANKPLGYFEQVPRILQDHPDPGVYNVTTDVQKKDVGRLVYKYESATIQESKELVRKIAGGRHDVPGPGTYDLPDLPPVNPSVPELRGREQGAPLPPPFNYNCAPNYSGSYSNFQPVRQSNSAAQIWGNGVRRKPGQGPVQSRTPTGDGQADAVGGQPLDEDNAVQWRHGGFSQLKRHRSEGTLRPAEHPHVEGAKRQYESLNRDERGRNTFLPMASKRTDSLPVSVSASSAEFQRLEQGKWQLKVLAENIK</sequence>
<feature type="region of interest" description="Disordered" evidence="1">
    <location>
        <begin position="162"/>
        <end position="191"/>
    </location>
</feature>
<proteinExistence type="predicted"/>
<evidence type="ECO:0000256" key="1">
    <source>
        <dbReference type="SAM" id="MobiDB-lite"/>
    </source>
</evidence>
<name>A0ABN9XJ52_9DINO</name>
<organism evidence="2 3">
    <name type="scientific">Prorocentrum cordatum</name>
    <dbReference type="NCBI Taxonomy" id="2364126"/>
    <lineage>
        <taxon>Eukaryota</taxon>
        <taxon>Sar</taxon>
        <taxon>Alveolata</taxon>
        <taxon>Dinophyceae</taxon>
        <taxon>Prorocentrales</taxon>
        <taxon>Prorocentraceae</taxon>
        <taxon>Prorocentrum</taxon>
    </lineage>
</organism>